<evidence type="ECO:0000256" key="2">
    <source>
        <dbReference type="ARBA" id="ARBA00022679"/>
    </source>
</evidence>
<comment type="caution">
    <text evidence="4">The sequence shown here is derived from an EMBL/GenBank/DDBJ whole genome shotgun (WGS) entry which is preliminary data.</text>
</comment>
<name>A0A1G2A623_9BACT</name>
<dbReference type="InterPro" id="IPR046977">
    <property type="entry name" value="RsmC/RlmG"/>
</dbReference>
<dbReference type="PANTHER" id="PTHR47816:SF4">
    <property type="entry name" value="RIBOSOMAL RNA SMALL SUBUNIT METHYLTRANSFERASE C"/>
    <property type="match status" value="1"/>
</dbReference>
<dbReference type="InterPro" id="IPR007848">
    <property type="entry name" value="Small_mtfrase_dom"/>
</dbReference>
<accession>A0A1G2A623</accession>
<dbReference type="PANTHER" id="PTHR47816">
    <property type="entry name" value="RIBOSOMAL RNA SMALL SUBUNIT METHYLTRANSFERASE C"/>
    <property type="match status" value="1"/>
</dbReference>
<evidence type="ECO:0000259" key="3">
    <source>
        <dbReference type="Pfam" id="PF05175"/>
    </source>
</evidence>
<dbReference type="InterPro" id="IPR029063">
    <property type="entry name" value="SAM-dependent_MTases_sf"/>
</dbReference>
<gene>
    <name evidence="4" type="ORF">A3H61_00675</name>
</gene>
<dbReference type="GO" id="GO:0032259">
    <property type="term" value="P:methylation"/>
    <property type="evidence" value="ECO:0007669"/>
    <property type="project" value="UniProtKB-KW"/>
</dbReference>
<keyword evidence="2" id="KW-0808">Transferase</keyword>
<dbReference type="Pfam" id="PF05175">
    <property type="entry name" value="MTS"/>
    <property type="match status" value="1"/>
</dbReference>
<evidence type="ECO:0000313" key="4">
    <source>
        <dbReference type="EMBL" id="OGY72284.1"/>
    </source>
</evidence>
<sequence length="243" mass="27806">MRETELTKQLEYIDYIEGTKKILEQSKAETAPYKVTILGEKFIVYPNVFSPKYFNDTELFAENLPIRKGEELLEIGPGTGAISIIAVYKGAQKVLAIDINPDAVSNTQANIALHQMKEKIEVRQGDIFEHLQTEERFDIIFWNTPFGFIENQDISDLEKAVYDPGYKSTERFIREAREHLKEGGRILIGFSTTLGRLDLLQKFAEDAGLSLKLIYETKSEETHPVKFEIFEAVSNIYDLTKTQ</sequence>
<proteinExistence type="predicted"/>
<dbReference type="AlphaFoldDB" id="A0A1G2A623"/>
<protein>
    <recommendedName>
        <fullName evidence="3">Methyltransferase small domain-containing protein</fullName>
    </recommendedName>
</protein>
<reference evidence="4 5" key="1">
    <citation type="journal article" date="2016" name="Nat. Commun.">
        <title>Thousands of microbial genomes shed light on interconnected biogeochemical processes in an aquifer system.</title>
        <authorList>
            <person name="Anantharaman K."/>
            <person name="Brown C.T."/>
            <person name="Hug L.A."/>
            <person name="Sharon I."/>
            <person name="Castelle C.J."/>
            <person name="Probst A.J."/>
            <person name="Thomas B.C."/>
            <person name="Singh A."/>
            <person name="Wilkins M.J."/>
            <person name="Karaoz U."/>
            <person name="Brodie E.L."/>
            <person name="Williams K.H."/>
            <person name="Hubbard S.S."/>
            <person name="Banfield J.F."/>
        </authorList>
    </citation>
    <scope>NUCLEOTIDE SEQUENCE [LARGE SCALE GENOMIC DNA]</scope>
</reference>
<dbReference type="EMBL" id="MHJU01000038">
    <property type="protein sequence ID" value="OGY72284.1"/>
    <property type="molecule type" value="Genomic_DNA"/>
</dbReference>
<organism evidence="4 5">
    <name type="scientific">Candidatus Jacksonbacteria bacterium RIFCSPLOWO2_02_FULL_44_20</name>
    <dbReference type="NCBI Taxonomy" id="1798460"/>
    <lineage>
        <taxon>Bacteria</taxon>
        <taxon>Candidatus Jacksoniibacteriota</taxon>
    </lineage>
</organism>
<dbReference type="GO" id="GO:0008757">
    <property type="term" value="F:S-adenosylmethionine-dependent methyltransferase activity"/>
    <property type="evidence" value="ECO:0007669"/>
    <property type="project" value="InterPro"/>
</dbReference>
<dbReference type="CDD" id="cd02440">
    <property type="entry name" value="AdoMet_MTases"/>
    <property type="match status" value="1"/>
</dbReference>
<evidence type="ECO:0000313" key="5">
    <source>
        <dbReference type="Proteomes" id="UP000178315"/>
    </source>
</evidence>
<feature type="domain" description="Methyltransferase small" evidence="3">
    <location>
        <begin position="42"/>
        <end position="203"/>
    </location>
</feature>
<dbReference type="Proteomes" id="UP000178315">
    <property type="component" value="Unassembled WGS sequence"/>
</dbReference>
<evidence type="ECO:0000256" key="1">
    <source>
        <dbReference type="ARBA" id="ARBA00022603"/>
    </source>
</evidence>
<dbReference type="SUPFAM" id="SSF53335">
    <property type="entry name" value="S-adenosyl-L-methionine-dependent methyltransferases"/>
    <property type="match status" value="1"/>
</dbReference>
<dbReference type="Gene3D" id="3.40.50.150">
    <property type="entry name" value="Vaccinia Virus protein VP39"/>
    <property type="match status" value="1"/>
</dbReference>
<keyword evidence="1" id="KW-0489">Methyltransferase</keyword>